<comment type="caution">
    <text evidence="1">The sequence shown here is derived from an EMBL/GenBank/DDBJ whole genome shotgun (WGS) entry which is preliminary data.</text>
</comment>
<dbReference type="EMBL" id="LGST01000021">
    <property type="protein sequence ID" value="KND99781.1"/>
    <property type="molecule type" value="Genomic_DNA"/>
</dbReference>
<organism evidence="1 2">
    <name type="scientific">Candidozyma auris</name>
    <name type="common">Yeast</name>
    <name type="synonym">Candida auris</name>
    <dbReference type="NCBI Taxonomy" id="498019"/>
    <lineage>
        <taxon>Eukaryota</taxon>
        <taxon>Fungi</taxon>
        <taxon>Dikarya</taxon>
        <taxon>Ascomycota</taxon>
        <taxon>Saccharomycotina</taxon>
        <taxon>Pichiomycetes</taxon>
        <taxon>Metschnikowiaceae</taxon>
        <taxon>Candidozyma</taxon>
    </lineage>
</organism>
<protein>
    <submittedName>
        <fullName evidence="1">Uncharacterized protein</fullName>
    </submittedName>
</protein>
<dbReference type="Proteomes" id="UP000037122">
    <property type="component" value="Unassembled WGS sequence"/>
</dbReference>
<reference evidence="2" key="1">
    <citation type="journal article" date="2015" name="BMC Genomics">
        <title>Draft genome of a commonly misdiagnosed multidrug resistant pathogen Candida auris.</title>
        <authorList>
            <person name="Chatterjee S."/>
            <person name="Alampalli S.V."/>
            <person name="Nageshan R.K."/>
            <person name="Chettiar S.T."/>
            <person name="Joshi S."/>
            <person name="Tatu U.S."/>
        </authorList>
    </citation>
    <scope>NUCLEOTIDE SEQUENCE [LARGE SCALE GENOMIC DNA]</scope>
    <source>
        <strain evidence="2">6684</strain>
    </source>
</reference>
<accession>A0A0L0P064</accession>
<gene>
    <name evidence="1" type="ORF">QG37_03200</name>
</gene>
<evidence type="ECO:0000313" key="2">
    <source>
        <dbReference type="Proteomes" id="UP000037122"/>
    </source>
</evidence>
<evidence type="ECO:0000313" key="1">
    <source>
        <dbReference type="EMBL" id="KND99781.1"/>
    </source>
</evidence>
<dbReference type="AlphaFoldDB" id="A0A0L0P064"/>
<name>A0A0L0P064_CANAR</name>
<proteinExistence type="predicted"/>
<sequence length="42" mass="4708">MEVAQIVGNSRLDLTEVGRFRKSSVVKKLLGRFEFGNGALER</sequence>